<feature type="coiled-coil region" evidence="12">
    <location>
        <begin position="1347"/>
        <end position="1374"/>
    </location>
</feature>
<dbReference type="InterPro" id="IPR013783">
    <property type="entry name" value="Ig-like_fold"/>
</dbReference>
<dbReference type="InterPro" id="IPR017972">
    <property type="entry name" value="Cyt_P450_CS"/>
</dbReference>
<evidence type="ECO:0000313" key="17">
    <source>
        <dbReference type="EMBL" id="CAF1163845.1"/>
    </source>
</evidence>
<dbReference type="PROSITE" id="PS50835">
    <property type="entry name" value="IG_LIKE"/>
    <property type="match status" value="4"/>
</dbReference>
<dbReference type="Gene3D" id="1.20.1730.10">
    <property type="entry name" value="Sodium/glucose cotransporter"/>
    <property type="match status" value="1"/>
</dbReference>
<evidence type="ECO:0000256" key="4">
    <source>
        <dbReference type="ARBA" id="ARBA00022617"/>
    </source>
</evidence>
<dbReference type="PANTHER" id="PTHR46696">
    <property type="entry name" value="P450, PUTATIVE (EUROFUNG)-RELATED"/>
    <property type="match status" value="1"/>
</dbReference>
<evidence type="ECO:0000256" key="10">
    <source>
        <dbReference type="ARBA" id="ARBA00023033"/>
    </source>
</evidence>
<evidence type="ECO:0000259" key="16">
    <source>
        <dbReference type="PROSITE" id="PS50853"/>
    </source>
</evidence>
<dbReference type="SUPFAM" id="SSF48264">
    <property type="entry name" value="Cytochrome P450"/>
    <property type="match status" value="1"/>
</dbReference>
<dbReference type="GO" id="GO:0022857">
    <property type="term" value="F:transmembrane transporter activity"/>
    <property type="evidence" value="ECO:0007669"/>
    <property type="project" value="InterPro"/>
</dbReference>
<dbReference type="GO" id="GO:0004497">
    <property type="term" value="F:monooxygenase activity"/>
    <property type="evidence" value="ECO:0007669"/>
    <property type="project" value="UniProtKB-KW"/>
</dbReference>
<feature type="transmembrane region" description="Helical" evidence="13">
    <location>
        <begin position="1025"/>
        <end position="1050"/>
    </location>
</feature>
<keyword evidence="14" id="KW-0732">Signal</keyword>
<dbReference type="InterPro" id="IPR002397">
    <property type="entry name" value="Cyt_P450_B"/>
</dbReference>
<dbReference type="GO" id="GO:0016020">
    <property type="term" value="C:membrane"/>
    <property type="evidence" value="ECO:0007669"/>
    <property type="project" value="UniProtKB-SubCell"/>
</dbReference>
<evidence type="ECO:0000256" key="1">
    <source>
        <dbReference type="ARBA" id="ARBA00004141"/>
    </source>
</evidence>
<dbReference type="PRINTS" id="PR00359">
    <property type="entry name" value="BP450"/>
</dbReference>
<evidence type="ECO:0000256" key="2">
    <source>
        <dbReference type="ARBA" id="ARBA00006434"/>
    </source>
</evidence>
<dbReference type="EMBL" id="CAJNOU010001174">
    <property type="protein sequence ID" value="CAF1163845.1"/>
    <property type="molecule type" value="Genomic_DNA"/>
</dbReference>
<feature type="domain" description="Ig-like" evidence="15">
    <location>
        <begin position="127"/>
        <end position="227"/>
    </location>
</feature>
<keyword evidence="12" id="KW-0175">Coiled coil</keyword>
<keyword evidence="7 13" id="KW-1133">Transmembrane helix</keyword>
<dbReference type="Gene3D" id="2.60.40.10">
    <property type="entry name" value="Immunoglobulins"/>
    <property type="match status" value="9"/>
</dbReference>
<dbReference type="Gene3D" id="1.10.630.10">
    <property type="entry name" value="Cytochrome P450"/>
    <property type="match status" value="1"/>
</dbReference>
<dbReference type="InterPro" id="IPR038377">
    <property type="entry name" value="Na/Glc_symporter_sf"/>
</dbReference>
<evidence type="ECO:0000256" key="14">
    <source>
        <dbReference type="SAM" id="SignalP"/>
    </source>
</evidence>
<evidence type="ECO:0000256" key="12">
    <source>
        <dbReference type="SAM" id="Coils"/>
    </source>
</evidence>
<dbReference type="CDD" id="cd00096">
    <property type="entry name" value="Ig"/>
    <property type="match status" value="4"/>
</dbReference>
<evidence type="ECO:0000256" key="8">
    <source>
        <dbReference type="ARBA" id="ARBA00023002"/>
    </source>
</evidence>
<comment type="similarity">
    <text evidence="3">Belongs to the cytochrome P450 family.</text>
</comment>
<keyword evidence="4" id="KW-0349">Heme</keyword>
<evidence type="ECO:0000256" key="13">
    <source>
        <dbReference type="SAM" id="Phobius"/>
    </source>
</evidence>
<name>A0A814TRI4_9BILA</name>
<dbReference type="InterPro" id="IPR036116">
    <property type="entry name" value="FN3_sf"/>
</dbReference>
<keyword evidence="6" id="KW-0479">Metal-binding</keyword>
<keyword evidence="10" id="KW-0503">Monooxygenase</keyword>
<proteinExistence type="inferred from homology"/>
<reference evidence="17" key="1">
    <citation type="submission" date="2021-02" db="EMBL/GenBank/DDBJ databases">
        <authorList>
            <person name="Nowell W R."/>
        </authorList>
    </citation>
    <scope>NUCLEOTIDE SEQUENCE</scope>
</reference>
<keyword evidence="11 13" id="KW-0472">Membrane</keyword>
<dbReference type="Proteomes" id="UP000663889">
    <property type="component" value="Unassembled WGS sequence"/>
</dbReference>
<keyword evidence="5 13" id="KW-0812">Transmembrane</keyword>
<evidence type="ECO:0000259" key="15">
    <source>
        <dbReference type="PROSITE" id="PS50835"/>
    </source>
</evidence>
<dbReference type="FunFam" id="1.10.630.10:FF:000018">
    <property type="entry name" value="Cytochrome P450 monooxygenase"/>
    <property type="match status" value="1"/>
</dbReference>
<dbReference type="PROSITE" id="PS50283">
    <property type="entry name" value="NA_SOLUT_SYMP_3"/>
    <property type="match status" value="1"/>
</dbReference>
<comment type="subcellular location">
    <subcellularLocation>
        <location evidence="1">Membrane</location>
        <topology evidence="1">Multi-pass membrane protein</topology>
    </subcellularLocation>
</comment>
<comment type="caution">
    <text evidence="17">The sequence shown here is derived from an EMBL/GenBank/DDBJ whole genome shotgun (WGS) entry which is preliminary data.</text>
</comment>
<evidence type="ECO:0000313" key="18">
    <source>
        <dbReference type="Proteomes" id="UP000663889"/>
    </source>
</evidence>
<keyword evidence="9" id="KW-0408">Iron</keyword>
<evidence type="ECO:0000256" key="3">
    <source>
        <dbReference type="ARBA" id="ARBA00010617"/>
    </source>
</evidence>
<dbReference type="InterPro" id="IPR003599">
    <property type="entry name" value="Ig_sub"/>
</dbReference>
<dbReference type="SMART" id="SM00408">
    <property type="entry name" value="IGc2"/>
    <property type="match status" value="4"/>
</dbReference>
<dbReference type="InterPro" id="IPR007110">
    <property type="entry name" value="Ig-like_dom"/>
</dbReference>
<dbReference type="PROSITE" id="PS00086">
    <property type="entry name" value="CYTOCHROME_P450"/>
    <property type="match status" value="1"/>
</dbReference>
<dbReference type="InterPro" id="IPR001128">
    <property type="entry name" value="Cyt_P450"/>
</dbReference>
<protein>
    <submittedName>
        <fullName evidence="17">Uncharacterized protein</fullName>
    </submittedName>
</protein>
<feature type="signal peptide" evidence="14">
    <location>
        <begin position="1"/>
        <end position="19"/>
    </location>
</feature>
<feature type="domain" description="Ig-like" evidence="15">
    <location>
        <begin position="522"/>
        <end position="601"/>
    </location>
</feature>
<dbReference type="GO" id="GO:0016705">
    <property type="term" value="F:oxidoreductase activity, acting on paired donors, with incorporation or reduction of molecular oxygen"/>
    <property type="evidence" value="ECO:0007669"/>
    <property type="project" value="InterPro"/>
</dbReference>
<dbReference type="SUPFAM" id="SSF49265">
    <property type="entry name" value="Fibronectin type III"/>
    <property type="match status" value="2"/>
</dbReference>
<feature type="domain" description="Fibronectin type-III" evidence="16">
    <location>
        <begin position="799"/>
        <end position="892"/>
    </location>
</feature>
<accession>A0A814TRI4</accession>
<dbReference type="InterPro" id="IPR003961">
    <property type="entry name" value="FN3_dom"/>
</dbReference>
<dbReference type="PROSITE" id="PS50853">
    <property type="entry name" value="FN3"/>
    <property type="match status" value="2"/>
</dbReference>
<dbReference type="SMART" id="SM00060">
    <property type="entry name" value="FN3"/>
    <property type="match status" value="3"/>
</dbReference>
<keyword evidence="8" id="KW-0560">Oxidoreductase</keyword>
<feature type="domain" description="Ig-like" evidence="15">
    <location>
        <begin position="27"/>
        <end position="126"/>
    </location>
</feature>
<feature type="chain" id="PRO_5032810103" evidence="14">
    <location>
        <begin position="20"/>
        <end position="1575"/>
    </location>
</feature>
<organism evidence="17 18">
    <name type="scientific">Rotaria sordida</name>
    <dbReference type="NCBI Taxonomy" id="392033"/>
    <lineage>
        <taxon>Eukaryota</taxon>
        <taxon>Metazoa</taxon>
        <taxon>Spiralia</taxon>
        <taxon>Gnathifera</taxon>
        <taxon>Rotifera</taxon>
        <taxon>Eurotatoria</taxon>
        <taxon>Bdelloidea</taxon>
        <taxon>Philodinida</taxon>
        <taxon>Philodinidae</taxon>
        <taxon>Rotaria</taxon>
    </lineage>
</organism>
<dbReference type="SMART" id="SM00409">
    <property type="entry name" value="IG"/>
    <property type="match status" value="5"/>
</dbReference>
<sequence>MIIIINFLIILAIYHQAVSTIQHPIGPSFISTIASKQKLYYNNIGTRLDCSAIGNPSPILTWFRMNSTDDQSWIHVQSSEFINLYDNGSLFIRPFKEYFKTIHAGTFICRAENPAGSIQTLPIQVKPQIYDTYEIEVKNPYGFEHSSIIISCEVSPTSANSYVNIIGWLEKVNNQIIELDLQPKTKYNLLANKNLIIHNLTKSDDNRSYACIVNNQIDNHTRQSRFKLLRVRNHSPFGPELSIINNTEYRAQIDDIIELPCGIASLSNNIQISWWKDGIELNNIEEKLYNNSLIFQLSSSNDSGDYFCQIDDESIGGMIALISLKVNLPIQCYMDIQQTNITAQSNMELICSVNTIQNLPVQWQWYHNSILLPTNLNRYMIINATREHMGMYQCCYISNSIDFNSCCAQTQIRVINSPPFIHTNSKTHLNSIIILPENHSHSSIDFNLTIYGDPIPEINIFKDGKKLLQNYSIKYLPSGDIFLHYPIYISNLNDTGLYKCLTKNSFGSISISKHINIKKQKPFIQPLSNLTIQNGKQFTLTCYASGHPNLHLQWIDQINNQIINTSSISPILLTLTNTKSNIYTCQAINSYGKISSQLFLTIQIPAKILSITLNQTIKINSKFKIHCLAEGDNQFELRLKNLQINKNKLKLIENKYENKKKLSIIFDNIQMSDSGLYECYVKNNYSEDYSIFEILVQNIPDKIENIFIENSQRILWMKPFDGNSNILKYILRIQSKQSLSWSNETIIIIDNSDITEYLFENIFSKCMISVIIQAVNIIGSSLPSEPIYFQTNVKQLQIAPYNLTAINISSKSLILTWQYPSFHICNESLIEFIIEIIDQYNQTIVKNHNYPSTILTISQLKSFTYYTFVIYAINELGSSPRSKSLKIKTLESVPLAMIRDLTGTVLNSSTAYITWTFEQDDFQLLHGKFRAFIVTIYENFDMSTLTTIETIKTNLILYNLHSSSQYFISVSICNYFDCGPSSVAIDIKTSSSSGSINLLATYGFNQAQVQRYMSIRSTHGTKQALYINAVGSAFVVFFSALIGVIIYAYYADCDPYTRKEIEDIDQILPYFVMEVLSDKKGLPGVFLACIFSGSLSTISSGLNSLSAVIIEDIYKGLLNRQLTDERQGFISKKNMSESSSKCPISFTVVSPHGTIATASNPELHTRQDINDEQLNQNERLLISSVFPFQRSFPSEPPIEYNRLRAEQPICRATLMNGDQVWLITRFGDVCLVLGDDEHFSKVQNHSNFSKQSYQDIIDTDEEHASLLNMDPTKHIIYREIIENELSIDRIKEYEPRMKNIVDDLLNELINQNPPIDFVSQFAIKVPSFIIYDLLGINKIDHEFLISRNRINNKLDEAQTANKELLDYINRLIANKKQTPGSDIISRLIIEQLRPGRINEKELVSIILLLLQGANEPIKNLICLGIISLLQNHEQLDQLRENLSSIDAVVEEILRYHTGLSFITHRLTMKDVKINGQIIKTGETLFALNASANRDEQVFTDSDRFDIFRPPQHHLSFGYGTHQCVAMHLVRAQLKTVFIIIFQRLPNLKLARSIDDIQFINDPNKDIGVQKMLVTW</sequence>
<dbReference type="GO" id="GO:0005506">
    <property type="term" value="F:iron ion binding"/>
    <property type="evidence" value="ECO:0007669"/>
    <property type="project" value="InterPro"/>
</dbReference>
<dbReference type="InterPro" id="IPR003598">
    <property type="entry name" value="Ig_sub2"/>
</dbReference>
<gene>
    <name evidence="17" type="ORF">SEV965_LOCUS19124</name>
</gene>
<dbReference type="CDD" id="cd00063">
    <property type="entry name" value="FN3"/>
    <property type="match status" value="3"/>
</dbReference>
<evidence type="ECO:0000256" key="5">
    <source>
        <dbReference type="ARBA" id="ARBA00022692"/>
    </source>
</evidence>
<dbReference type="PANTHER" id="PTHR46696:SF6">
    <property type="entry name" value="P450, PUTATIVE (EUROFUNG)-RELATED"/>
    <property type="match status" value="1"/>
</dbReference>
<evidence type="ECO:0000256" key="9">
    <source>
        <dbReference type="ARBA" id="ARBA00023004"/>
    </source>
</evidence>
<dbReference type="GO" id="GO:0020037">
    <property type="term" value="F:heme binding"/>
    <property type="evidence" value="ECO:0007669"/>
    <property type="project" value="InterPro"/>
</dbReference>
<dbReference type="Pfam" id="PF00041">
    <property type="entry name" value="fn3"/>
    <property type="match status" value="1"/>
</dbReference>
<dbReference type="Pfam" id="PF00474">
    <property type="entry name" value="SSF"/>
    <property type="match status" value="1"/>
</dbReference>
<comment type="similarity">
    <text evidence="2">Belongs to the sodium:solute symporter (SSF) (TC 2.A.21) family.</text>
</comment>
<dbReference type="Pfam" id="PF13895">
    <property type="entry name" value="Ig_2"/>
    <property type="match status" value="2"/>
</dbReference>
<dbReference type="InterPro" id="IPR036179">
    <property type="entry name" value="Ig-like_dom_sf"/>
</dbReference>
<dbReference type="Pfam" id="PF00067">
    <property type="entry name" value="p450"/>
    <property type="match status" value="1"/>
</dbReference>
<dbReference type="InterPro" id="IPR001734">
    <property type="entry name" value="Na/solute_symporter"/>
</dbReference>
<evidence type="ECO:0000256" key="6">
    <source>
        <dbReference type="ARBA" id="ARBA00022723"/>
    </source>
</evidence>
<dbReference type="SUPFAM" id="SSF48726">
    <property type="entry name" value="Immunoglobulin"/>
    <property type="match status" value="6"/>
</dbReference>
<dbReference type="InterPro" id="IPR036396">
    <property type="entry name" value="Cyt_P450_sf"/>
</dbReference>
<dbReference type="CDD" id="cd11030">
    <property type="entry name" value="CYP105-like"/>
    <property type="match status" value="1"/>
</dbReference>
<evidence type="ECO:0000256" key="7">
    <source>
        <dbReference type="ARBA" id="ARBA00022989"/>
    </source>
</evidence>
<evidence type="ECO:0000256" key="11">
    <source>
        <dbReference type="ARBA" id="ARBA00023136"/>
    </source>
</evidence>
<feature type="domain" description="Ig-like" evidence="15">
    <location>
        <begin position="239"/>
        <end position="325"/>
    </location>
</feature>
<feature type="domain" description="Fibronectin type-III" evidence="16">
    <location>
        <begin position="695"/>
        <end position="794"/>
    </location>
</feature>